<evidence type="ECO:0000313" key="2">
    <source>
        <dbReference type="Proteomes" id="UP000596742"/>
    </source>
</evidence>
<keyword evidence="2" id="KW-1185">Reference proteome</keyword>
<dbReference type="Proteomes" id="UP000596742">
    <property type="component" value="Unassembled WGS sequence"/>
</dbReference>
<dbReference type="SUPFAM" id="SSF63829">
    <property type="entry name" value="Calcium-dependent phosphotriesterase"/>
    <property type="match status" value="1"/>
</dbReference>
<reference evidence="1" key="1">
    <citation type="submission" date="2018-11" db="EMBL/GenBank/DDBJ databases">
        <authorList>
            <person name="Alioto T."/>
            <person name="Alioto T."/>
        </authorList>
    </citation>
    <scope>NUCLEOTIDE SEQUENCE</scope>
</reference>
<evidence type="ECO:0000313" key="1">
    <source>
        <dbReference type="EMBL" id="VDI20344.1"/>
    </source>
</evidence>
<dbReference type="AlphaFoldDB" id="A0A8B6DHT2"/>
<dbReference type="InterPro" id="IPR011042">
    <property type="entry name" value="6-blade_b-propeller_TolB-like"/>
</dbReference>
<comment type="caution">
    <text evidence="1">The sequence shown here is derived from an EMBL/GenBank/DDBJ whole genome shotgun (WGS) entry which is preliminary data.</text>
</comment>
<dbReference type="PANTHER" id="PTHR24104:SF25">
    <property type="entry name" value="PROTEIN LIN-41"/>
    <property type="match status" value="1"/>
</dbReference>
<gene>
    <name evidence="1" type="ORF">MGAL_10B029358</name>
</gene>
<organism evidence="1 2">
    <name type="scientific">Mytilus galloprovincialis</name>
    <name type="common">Mediterranean mussel</name>
    <dbReference type="NCBI Taxonomy" id="29158"/>
    <lineage>
        <taxon>Eukaryota</taxon>
        <taxon>Metazoa</taxon>
        <taxon>Spiralia</taxon>
        <taxon>Lophotrochozoa</taxon>
        <taxon>Mollusca</taxon>
        <taxon>Bivalvia</taxon>
        <taxon>Autobranchia</taxon>
        <taxon>Pteriomorphia</taxon>
        <taxon>Mytilida</taxon>
        <taxon>Mytiloidea</taxon>
        <taxon>Mytilidae</taxon>
        <taxon>Mytilinae</taxon>
        <taxon>Mytilus</taxon>
    </lineage>
</organism>
<name>A0A8B6DHT2_MYTGA</name>
<dbReference type="Gene3D" id="2.120.10.30">
    <property type="entry name" value="TolB, C-terminal domain"/>
    <property type="match status" value="1"/>
</dbReference>
<protein>
    <recommendedName>
        <fullName evidence="3">SMP-30/Gluconolactonase/LRE-like region domain-containing protein</fullName>
    </recommendedName>
</protein>
<dbReference type="GO" id="GO:0008270">
    <property type="term" value="F:zinc ion binding"/>
    <property type="evidence" value="ECO:0007669"/>
    <property type="project" value="UniProtKB-KW"/>
</dbReference>
<evidence type="ECO:0008006" key="3">
    <source>
        <dbReference type="Google" id="ProtNLM"/>
    </source>
</evidence>
<dbReference type="InterPro" id="IPR050952">
    <property type="entry name" value="TRIM-NHL_E3_ligases"/>
</dbReference>
<proteinExistence type="predicted"/>
<dbReference type="EMBL" id="UYJE01003574">
    <property type="protein sequence ID" value="VDI20344.1"/>
    <property type="molecule type" value="Genomic_DNA"/>
</dbReference>
<sequence length="179" mass="20011">MTGSLGAIQFVDFTNRELMNKVSINGCQGGGVAASNKNIFVGTKGNISVLDLKGRFIRSIKMNNDKITPRYITLDKIGNIYHSDSEVVYCTRIDGENIFTFKPPDNKSPNGIAIDSQGYVYVVVQNQGVCRLRPDGTFNDLVATVKEDMNRPLFDICFNKDCTQLYISYERGVSVYNRQ</sequence>
<accession>A0A8B6DHT2</accession>
<dbReference type="PANTHER" id="PTHR24104">
    <property type="entry name" value="E3 UBIQUITIN-PROTEIN LIGASE NHLRC1-RELATED"/>
    <property type="match status" value="1"/>
</dbReference>